<evidence type="ECO:0000256" key="5">
    <source>
        <dbReference type="ARBA" id="ARBA00022612"/>
    </source>
</evidence>
<dbReference type="GO" id="GO:0044423">
    <property type="term" value="C:virion component"/>
    <property type="evidence" value="ECO:0007669"/>
    <property type="project" value="UniProtKB-KW"/>
</dbReference>
<keyword evidence="10" id="KW-1160">Virus entry into host cell</keyword>
<comment type="function">
    <text evidence="1">Forms the portal vertex of the capsid. This portal plays critical roles in head assembly, genome packaging, neck/tail attachment, and genome ejection. The portal protein multimerizes as a single ring-shaped homododecamer arranged around a central channel.</text>
</comment>
<dbReference type="Proteomes" id="UP000016892">
    <property type="component" value="Segment"/>
</dbReference>
<feature type="coiled-coil region" evidence="11">
    <location>
        <begin position="89"/>
        <end position="116"/>
    </location>
</feature>
<keyword evidence="8" id="KW-1171">Viral genome ejection through host cell envelope</keyword>
<protein>
    <submittedName>
        <fullName evidence="12">Head-tail connector protein</fullName>
    </submittedName>
</protein>
<evidence type="ECO:0000256" key="9">
    <source>
        <dbReference type="ARBA" id="ARBA00023219"/>
    </source>
</evidence>
<keyword evidence="3" id="KW-1244">Viral short tail ejection system</keyword>
<dbReference type="EMBL" id="KC853746">
    <property type="protein sequence ID" value="AGW43614.1"/>
    <property type="molecule type" value="Genomic_DNA"/>
</dbReference>
<evidence type="ECO:0000256" key="7">
    <source>
        <dbReference type="ARBA" id="ARBA00022950"/>
    </source>
</evidence>
<keyword evidence="7" id="KW-0118">Viral capsid assembly</keyword>
<dbReference type="GO" id="GO:0099002">
    <property type="term" value="P:symbiont genome ejection through host cell envelope, short tail mechanism"/>
    <property type="evidence" value="ECO:0007669"/>
    <property type="project" value="UniProtKB-KW"/>
</dbReference>
<evidence type="ECO:0000256" key="10">
    <source>
        <dbReference type="ARBA" id="ARBA00023296"/>
    </source>
</evidence>
<dbReference type="OrthoDB" id="5112at10239"/>
<keyword evidence="6" id="KW-0946">Virion</keyword>
<evidence type="ECO:0000313" key="12">
    <source>
        <dbReference type="EMBL" id="AGW43614.1"/>
    </source>
</evidence>
<dbReference type="InterPro" id="IPR020991">
    <property type="entry name" value="Connector_podovirus"/>
</dbReference>
<evidence type="ECO:0000256" key="6">
    <source>
        <dbReference type="ARBA" id="ARBA00022844"/>
    </source>
</evidence>
<reference evidence="12 13" key="1">
    <citation type="journal article" date="2013" name="BMC Genomics">
        <title>Genomic characterization of JG068, a novel virulent podovirus active against Burkholderia cenocepacia.</title>
        <authorList>
            <person name="Lynch K.H."/>
            <person name="Abdu A.H."/>
            <person name="Schobert M."/>
            <person name="Dennis J.J."/>
        </authorList>
    </citation>
    <scope>NUCLEOTIDE SEQUENCE [LARGE SCALE GENOMIC DNA]</scope>
</reference>
<organism evidence="12 13">
    <name type="scientific">Burkholderia phage JG068</name>
    <dbReference type="NCBI Taxonomy" id="1401297"/>
    <lineage>
        <taxon>Viruses</taxon>
        <taxon>Duplodnaviria</taxon>
        <taxon>Heunggongvirae</taxon>
        <taxon>Uroviricota</taxon>
        <taxon>Caudoviricetes</taxon>
        <taxon>Autographivirales</taxon>
        <taxon>Autonotataviridae</taxon>
        <taxon>Mguuvirus</taxon>
        <taxon>Mguuvirus JG068</taxon>
    </lineage>
</organism>
<dbReference type="KEGG" id="vg:17699710"/>
<sequence>MADLRRDWEALNGARSAFLMRCERYAGLTQPILFPPIGYNENLEEMENDYQSVGSQAVNNLANKIMLALFAPSRPFFRFDIPDKELTQLAGDKDKKVELESALAVAERNCVKHLEQFSSRPKLYSAIKHLIVTGNVLLILPHGKGVKDDMMRTIGLRNYAVKRNQCGKVIRLIVREKLLFDELTVQTQEILRDSSTRYTISDDLSASIEKWVEHFISLRWDEDKGKYIMTQAVDDIDLTPPGIKTSYYGEFTEDALPYRALTWELADENNYGTGLVEQCAGDLEAISMLSEAALQAAVLASEFRWLVNPAGQTSVQDFAQSKNGDALPGMPNDIAPVVNGGNINLQPMQALNQDYINRIGKTFLLIGSVIRDSERTTAAEVSAVAQELETSLGGVYSRLAVDMQKPIAYWLIQVQGVKAGKDGLEPVIITGMDALSRNGDLELLQMCLADLANLAAINPLILQRLKLQPIIAKIFQARGLDSNEFVLTEEDAQAMMEQARSQDAAVAAAPGVAAQAMRNQGQQGA</sequence>
<accession>U3PFP9</accession>
<keyword evidence="4" id="KW-1162">Viral penetration into host cytoplasm</keyword>
<dbReference type="GeneID" id="17699710"/>
<evidence type="ECO:0000256" key="8">
    <source>
        <dbReference type="ARBA" id="ARBA00023009"/>
    </source>
</evidence>
<name>U3PFP9_9CAUD</name>
<comment type="subcellular location">
    <subcellularLocation>
        <location evidence="2">Virion</location>
    </subcellularLocation>
</comment>
<evidence type="ECO:0000256" key="3">
    <source>
        <dbReference type="ARBA" id="ARBA00022470"/>
    </source>
</evidence>
<proteinExistence type="predicted"/>
<dbReference type="RefSeq" id="YP_008853871.1">
    <property type="nucleotide sequence ID" value="NC_022916.1"/>
</dbReference>
<keyword evidence="9" id="KW-0231">Viral genome packaging</keyword>
<evidence type="ECO:0000256" key="2">
    <source>
        <dbReference type="ARBA" id="ARBA00004328"/>
    </source>
</evidence>
<evidence type="ECO:0000313" key="13">
    <source>
        <dbReference type="Proteomes" id="UP000016892"/>
    </source>
</evidence>
<evidence type="ECO:0000256" key="11">
    <source>
        <dbReference type="SAM" id="Coils"/>
    </source>
</evidence>
<keyword evidence="13" id="KW-1185">Reference proteome</keyword>
<keyword evidence="5" id="KW-1188">Viral release from host cell</keyword>
<gene>
    <name evidence="12" type="ORF">JG068_032</name>
</gene>
<keyword evidence="11" id="KW-0175">Coiled coil</keyword>
<evidence type="ECO:0000256" key="1">
    <source>
        <dbReference type="ARBA" id="ARBA00003421"/>
    </source>
</evidence>
<dbReference type="Pfam" id="PF12236">
    <property type="entry name" value="Head-tail_con"/>
    <property type="match status" value="1"/>
</dbReference>
<evidence type="ECO:0000256" key="4">
    <source>
        <dbReference type="ARBA" id="ARBA00022595"/>
    </source>
</evidence>